<evidence type="ECO:0000256" key="6">
    <source>
        <dbReference type="ARBA" id="ARBA00022989"/>
    </source>
</evidence>
<dbReference type="PANTHER" id="PTHR42982">
    <property type="entry name" value="SEC-INDEPENDENT PROTEIN TRANSLOCASE PROTEIN TATA"/>
    <property type="match status" value="1"/>
</dbReference>
<keyword evidence="4 9" id="KW-0812">Transmembrane</keyword>
<dbReference type="HAMAP" id="MF_00236">
    <property type="entry name" value="TatA_E"/>
    <property type="match status" value="1"/>
</dbReference>
<keyword evidence="3" id="KW-1003">Cell membrane</keyword>
<evidence type="ECO:0000256" key="8">
    <source>
        <dbReference type="ARBA" id="ARBA00023136"/>
    </source>
</evidence>
<dbReference type="PANTHER" id="PTHR42982:SF1">
    <property type="entry name" value="SEC-INDEPENDENT PROTEIN TRANSLOCASE PROTEIN TATA"/>
    <property type="match status" value="1"/>
</dbReference>
<keyword evidence="6 9" id="KW-1133">Transmembrane helix</keyword>
<evidence type="ECO:0000256" key="5">
    <source>
        <dbReference type="ARBA" id="ARBA00022927"/>
    </source>
</evidence>
<evidence type="ECO:0000256" key="1">
    <source>
        <dbReference type="ARBA" id="ARBA00004162"/>
    </source>
</evidence>
<dbReference type="GO" id="GO:0005886">
    <property type="term" value="C:plasma membrane"/>
    <property type="evidence" value="ECO:0007669"/>
    <property type="project" value="UniProtKB-SubCell"/>
</dbReference>
<evidence type="ECO:0000256" key="7">
    <source>
        <dbReference type="ARBA" id="ARBA00023010"/>
    </source>
</evidence>
<dbReference type="AlphaFoldDB" id="A0A381UIV4"/>
<name>A0A381UIV4_9ZZZZ</name>
<feature type="transmembrane region" description="Helical" evidence="9">
    <location>
        <begin position="6"/>
        <end position="29"/>
    </location>
</feature>
<keyword evidence="8 9" id="KW-0472">Membrane</keyword>
<evidence type="ECO:0008006" key="11">
    <source>
        <dbReference type="Google" id="ProtNLM"/>
    </source>
</evidence>
<evidence type="ECO:0000256" key="9">
    <source>
        <dbReference type="SAM" id="Phobius"/>
    </source>
</evidence>
<gene>
    <name evidence="10" type="ORF">METZ01_LOCUS80924</name>
</gene>
<keyword evidence="5" id="KW-0653">Protein transport</keyword>
<sequence length="78" mass="8486">MSNVDVNYAMFNLGTGELVLIFLVILLLFGAKRLPELARGLGKGINEFKDAVETSKKEIMDAKESAEAPVENKDEGEG</sequence>
<keyword evidence="2" id="KW-0813">Transport</keyword>
<dbReference type="EMBL" id="UINC01006527">
    <property type="protein sequence ID" value="SVA28070.1"/>
    <property type="molecule type" value="Genomic_DNA"/>
</dbReference>
<keyword evidence="7" id="KW-0811">Translocation</keyword>
<dbReference type="Gene3D" id="1.20.5.3310">
    <property type="match status" value="1"/>
</dbReference>
<dbReference type="PRINTS" id="PR01506">
    <property type="entry name" value="TATBPROTEIN"/>
</dbReference>
<evidence type="ECO:0000256" key="3">
    <source>
        <dbReference type="ARBA" id="ARBA00022475"/>
    </source>
</evidence>
<evidence type="ECO:0000313" key="10">
    <source>
        <dbReference type="EMBL" id="SVA28070.1"/>
    </source>
</evidence>
<dbReference type="Pfam" id="PF02416">
    <property type="entry name" value="TatA_B_E"/>
    <property type="match status" value="1"/>
</dbReference>
<dbReference type="InterPro" id="IPR006312">
    <property type="entry name" value="TatA/E"/>
</dbReference>
<dbReference type="GO" id="GO:0043953">
    <property type="term" value="P:protein transport by the Tat complex"/>
    <property type="evidence" value="ECO:0007669"/>
    <property type="project" value="InterPro"/>
</dbReference>
<evidence type="ECO:0000256" key="4">
    <source>
        <dbReference type="ARBA" id="ARBA00022692"/>
    </source>
</evidence>
<dbReference type="InterPro" id="IPR003369">
    <property type="entry name" value="TatA/B/E"/>
</dbReference>
<accession>A0A381UIV4</accession>
<organism evidence="10">
    <name type="scientific">marine metagenome</name>
    <dbReference type="NCBI Taxonomy" id="408172"/>
    <lineage>
        <taxon>unclassified sequences</taxon>
        <taxon>metagenomes</taxon>
        <taxon>ecological metagenomes</taxon>
    </lineage>
</organism>
<dbReference type="NCBIfam" id="TIGR01411">
    <property type="entry name" value="tatAE"/>
    <property type="match status" value="1"/>
</dbReference>
<reference evidence="10" key="1">
    <citation type="submission" date="2018-05" db="EMBL/GenBank/DDBJ databases">
        <authorList>
            <person name="Lanie J.A."/>
            <person name="Ng W.-L."/>
            <person name="Kazmierczak K.M."/>
            <person name="Andrzejewski T.M."/>
            <person name="Davidsen T.M."/>
            <person name="Wayne K.J."/>
            <person name="Tettelin H."/>
            <person name="Glass J.I."/>
            <person name="Rusch D."/>
            <person name="Podicherti R."/>
            <person name="Tsui H.-C.T."/>
            <person name="Winkler M.E."/>
        </authorList>
    </citation>
    <scope>NUCLEOTIDE SEQUENCE</scope>
</reference>
<proteinExistence type="inferred from homology"/>
<evidence type="ECO:0000256" key="2">
    <source>
        <dbReference type="ARBA" id="ARBA00022448"/>
    </source>
</evidence>
<comment type="subcellular location">
    <subcellularLocation>
        <location evidence="1">Cell membrane</location>
        <topology evidence="1">Single-pass membrane protein</topology>
    </subcellularLocation>
</comment>
<protein>
    <recommendedName>
        <fullName evidence="11">Sec-independent protein translocase protein TatA</fullName>
    </recommendedName>
</protein>